<dbReference type="SUPFAM" id="SSF46785">
    <property type="entry name" value="Winged helix' DNA-binding domain"/>
    <property type="match status" value="1"/>
</dbReference>
<dbReference type="STRING" id="1123062.SAMN02745775_102410"/>
<dbReference type="EMBL" id="FOSQ01000002">
    <property type="protein sequence ID" value="SFK42019.1"/>
    <property type="molecule type" value="Genomic_DNA"/>
</dbReference>
<keyword evidence="3" id="KW-0804">Transcription</keyword>
<dbReference type="InterPro" id="IPR050679">
    <property type="entry name" value="Bact_HTH_transcr_reg"/>
</dbReference>
<evidence type="ECO:0000313" key="6">
    <source>
        <dbReference type="Proteomes" id="UP000199473"/>
    </source>
</evidence>
<dbReference type="CDD" id="cd07377">
    <property type="entry name" value="WHTH_GntR"/>
    <property type="match status" value="1"/>
</dbReference>
<dbReference type="Proteomes" id="UP000199473">
    <property type="component" value="Unassembled WGS sequence"/>
</dbReference>
<organism evidence="5 6">
    <name type="scientific">Falsiroseomonas stagni DSM 19981</name>
    <dbReference type="NCBI Taxonomy" id="1123062"/>
    <lineage>
        <taxon>Bacteria</taxon>
        <taxon>Pseudomonadati</taxon>
        <taxon>Pseudomonadota</taxon>
        <taxon>Alphaproteobacteria</taxon>
        <taxon>Acetobacterales</taxon>
        <taxon>Roseomonadaceae</taxon>
        <taxon>Falsiroseomonas</taxon>
    </lineage>
</organism>
<dbReference type="SUPFAM" id="SSF64288">
    <property type="entry name" value="Chorismate lyase-like"/>
    <property type="match status" value="1"/>
</dbReference>
<dbReference type="Gene3D" id="3.40.1410.10">
    <property type="entry name" value="Chorismate lyase-like"/>
    <property type="match status" value="1"/>
</dbReference>
<proteinExistence type="predicted"/>
<keyword evidence="6" id="KW-1185">Reference proteome</keyword>
<name>A0A1I3ZEM1_9PROT</name>
<keyword evidence="2 5" id="KW-0238">DNA-binding</keyword>
<dbReference type="Gene3D" id="1.10.10.10">
    <property type="entry name" value="Winged helix-like DNA-binding domain superfamily/Winged helix DNA-binding domain"/>
    <property type="match status" value="1"/>
</dbReference>
<dbReference type="InterPro" id="IPR028978">
    <property type="entry name" value="Chorismate_lyase_/UTRA_dom_sf"/>
</dbReference>
<feature type="domain" description="HTH gntR-type" evidence="4">
    <location>
        <begin position="10"/>
        <end position="78"/>
    </location>
</feature>
<protein>
    <submittedName>
        <fullName evidence="5">DNA-binding transcriptional regulator, GntR family</fullName>
    </submittedName>
</protein>
<dbReference type="Pfam" id="PF07702">
    <property type="entry name" value="UTRA"/>
    <property type="match status" value="1"/>
</dbReference>
<dbReference type="PANTHER" id="PTHR44846">
    <property type="entry name" value="MANNOSYL-D-GLYCERATE TRANSPORT/METABOLISM SYSTEM REPRESSOR MNGR-RELATED"/>
    <property type="match status" value="1"/>
</dbReference>
<evidence type="ECO:0000256" key="2">
    <source>
        <dbReference type="ARBA" id="ARBA00023125"/>
    </source>
</evidence>
<dbReference type="Pfam" id="PF00392">
    <property type="entry name" value="GntR"/>
    <property type="match status" value="1"/>
</dbReference>
<dbReference type="GO" id="GO:0003700">
    <property type="term" value="F:DNA-binding transcription factor activity"/>
    <property type="evidence" value="ECO:0007669"/>
    <property type="project" value="InterPro"/>
</dbReference>
<dbReference type="PROSITE" id="PS50949">
    <property type="entry name" value="HTH_GNTR"/>
    <property type="match status" value="1"/>
</dbReference>
<dbReference type="RefSeq" id="WP_175533827.1">
    <property type="nucleotide sequence ID" value="NZ_FOSQ01000002.1"/>
</dbReference>
<dbReference type="SMART" id="SM00866">
    <property type="entry name" value="UTRA"/>
    <property type="match status" value="1"/>
</dbReference>
<dbReference type="InterPro" id="IPR000524">
    <property type="entry name" value="Tscrpt_reg_HTH_GntR"/>
</dbReference>
<reference evidence="5 6" key="1">
    <citation type="submission" date="2016-10" db="EMBL/GenBank/DDBJ databases">
        <authorList>
            <person name="de Groot N.N."/>
        </authorList>
    </citation>
    <scope>NUCLEOTIDE SEQUENCE [LARGE SCALE GENOMIC DNA]</scope>
    <source>
        <strain evidence="5 6">DSM 19981</strain>
    </source>
</reference>
<dbReference type="InterPro" id="IPR011663">
    <property type="entry name" value="UTRA"/>
</dbReference>
<dbReference type="InterPro" id="IPR036388">
    <property type="entry name" value="WH-like_DNA-bd_sf"/>
</dbReference>
<dbReference type="GO" id="GO:0003677">
    <property type="term" value="F:DNA binding"/>
    <property type="evidence" value="ECO:0007669"/>
    <property type="project" value="UniProtKB-KW"/>
</dbReference>
<sequence length="249" mass="26596">MTRRSATRLGPRYAALAETLAAAIAAGQPAVGENLPTEAKLADSHGVSRATVREALRRLRDQGLVEPVHGVGTRVIARRPRPTYEMAVRSLADLMGYGGPTQLAVTKRDRLVVDPALGALLGDGAGVEMLRITGIRTAAGADPTPLAAVEMFIPAPFAAAAERPEVGRTPIYRLIERQWRIPVVDMRQEIAALSLPRAAAHALGVRAGTPGLRIVRRFYGPQALLLEATVNLHAASPRFAYAIRLSSPE</sequence>
<evidence type="ECO:0000256" key="3">
    <source>
        <dbReference type="ARBA" id="ARBA00023163"/>
    </source>
</evidence>
<dbReference type="PRINTS" id="PR00035">
    <property type="entry name" value="HTHGNTR"/>
</dbReference>
<evidence type="ECO:0000256" key="1">
    <source>
        <dbReference type="ARBA" id="ARBA00023015"/>
    </source>
</evidence>
<evidence type="ECO:0000313" key="5">
    <source>
        <dbReference type="EMBL" id="SFK42019.1"/>
    </source>
</evidence>
<gene>
    <name evidence="5" type="ORF">SAMN02745775_102410</name>
</gene>
<accession>A0A1I3ZEM1</accession>
<evidence type="ECO:0000259" key="4">
    <source>
        <dbReference type="PROSITE" id="PS50949"/>
    </source>
</evidence>
<keyword evidence="1" id="KW-0805">Transcription regulation</keyword>
<dbReference type="AlphaFoldDB" id="A0A1I3ZEM1"/>
<dbReference type="GO" id="GO:0045892">
    <property type="term" value="P:negative regulation of DNA-templated transcription"/>
    <property type="evidence" value="ECO:0007669"/>
    <property type="project" value="TreeGrafter"/>
</dbReference>
<dbReference type="SMART" id="SM00345">
    <property type="entry name" value="HTH_GNTR"/>
    <property type="match status" value="1"/>
</dbReference>
<dbReference type="InterPro" id="IPR036390">
    <property type="entry name" value="WH_DNA-bd_sf"/>
</dbReference>
<dbReference type="PANTHER" id="PTHR44846:SF17">
    <property type="entry name" value="GNTR-FAMILY TRANSCRIPTIONAL REGULATOR"/>
    <property type="match status" value="1"/>
</dbReference>